<evidence type="ECO:0000313" key="2">
    <source>
        <dbReference type="Proteomes" id="UP000317369"/>
    </source>
</evidence>
<proteinExistence type="predicted"/>
<sequence>MNGLIETVQVMMQLALARLSKLLASLTNRSLRKNGFPYEPASDCFAEHMARKDATCSRASFEVIYYKS</sequence>
<keyword evidence="2" id="KW-1185">Reference proteome</keyword>
<protein>
    <submittedName>
        <fullName evidence="1">Uncharacterized protein</fullName>
    </submittedName>
</protein>
<dbReference type="AlphaFoldDB" id="A0A517YXF3"/>
<evidence type="ECO:0000313" key="1">
    <source>
        <dbReference type="EMBL" id="QDU34906.1"/>
    </source>
</evidence>
<gene>
    <name evidence="1" type="ORF">KS4_29830</name>
</gene>
<reference evidence="1 2" key="1">
    <citation type="submission" date="2019-02" db="EMBL/GenBank/DDBJ databases">
        <title>Deep-cultivation of Planctomycetes and their phenomic and genomic characterization uncovers novel biology.</title>
        <authorList>
            <person name="Wiegand S."/>
            <person name="Jogler M."/>
            <person name="Boedeker C."/>
            <person name="Pinto D."/>
            <person name="Vollmers J."/>
            <person name="Rivas-Marin E."/>
            <person name="Kohn T."/>
            <person name="Peeters S.H."/>
            <person name="Heuer A."/>
            <person name="Rast P."/>
            <person name="Oberbeckmann S."/>
            <person name="Bunk B."/>
            <person name="Jeske O."/>
            <person name="Meyerdierks A."/>
            <person name="Storesund J.E."/>
            <person name="Kallscheuer N."/>
            <person name="Luecker S."/>
            <person name="Lage O.M."/>
            <person name="Pohl T."/>
            <person name="Merkel B.J."/>
            <person name="Hornburger P."/>
            <person name="Mueller R.-W."/>
            <person name="Bruemmer F."/>
            <person name="Labrenz M."/>
            <person name="Spormann A.M."/>
            <person name="Op den Camp H."/>
            <person name="Overmann J."/>
            <person name="Amann R."/>
            <person name="Jetten M.S.M."/>
            <person name="Mascher T."/>
            <person name="Medema M.H."/>
            <person name="Devos D.P."/>
            <person name="Kaster A.-K."/>
            <person name="Ovreas L."/>
            <person name="Rohde M."/>
            <person name="Galperin M.Y."/>
            <person name="Jogler C."/>
        </authorList>
    </citation>
    <scope>NUCLEOTIDE SEQUENCE [LARGE SCALE GENOMIC DNA]</scope>
    <source>
        <strain evidence="1 2">KS4</strain>
    </source>
</reference>
<dbReference type="KEGG" id="pcor:KS4_29830"/>
<name>A0A517YXF3_9BACT</name>
<accession>A0A517YXF3</accession>
<dbReference type="EMBL" id="CP036425">
    <property type="protein sequence ID" value="QDU34906.1"/>
    <property type="molecule type" value="Genomic_DNA"/>
</dbReference>
<dbReference type="Proteomes" id="UP000317369">
    <property type="component" value="Chromosome"/>
</dbReference>
<organism evidence="1 2">
    <name type="scientific">Poriferisphaera corsica</name>
    <dbReference type="NCBI Taxonomy" id="2528020"/>
    <lineage>
        <taxon>Bacteria</taxon>
        <taxon>Pseudomonadati</taxon>
        <taxon>Planctomycetota</taxon>
        <taxon>Phycisphaerae</taxon>
        <taxon>Phycisphaerales</taxon>
        <taxon>Phycisphaeraceae</taxon>
        <taxon>Poriferisphaera</taxon>
    </lineage>
</organism>